<dbReference type="Gene3D" id="3.50.50.60">
    <property type="entry name" value="FAD/NAD(P)-binding domain"/>
    <property type="match status" value="1"/>
</dbReference>
<dbReference type="InterPro" id="IPR050982">
    <property type="entry name" value="Auxin_biosynth/cation_transpt"/>
</dbReference>
<sequence>MSGGDYEVPITHMALSGSVDVELADLPEPSQAVDIDATREAEKVVKAVNEAIGGPSPETVADLFCKNGYWRDHLMLSWALRTVQTPTKIHEFVRECAKSKEGFRLVKLTLDNSKSFRQPAASPIDDKGEVLVITAVLTAESKLGTGVGYLRLAQESGQWKIYTLYTSLRNLNGFPEDSFERRPDGRVNGRGLRGKNWNDRRAEETNYTDGSDPKVLIIGAGQAGLTIAARLKMQKVNALIIDKNERVGDNWRKRYHNLVLHDPVWYDHLPYLNFPPQWPIFTPKDKLAGWLESYTTTMELNVWMNTRILSTSWDNAKNRWDISVSRTRDDGSEEVRLFHPHHVIQATGQSGEKYQPSIPGADSFEGHRICHSSEFPGVSEDGQGKSAVIIGSCTSAHDIAHDFVEKGYEVTMVQKSSTTVVSTDALMDSMQGLFAEGGPPTEDADLVMNGMPTSLLKTMQVQASKKTRSYDRDLLEGLTKAGYKLDDGPRESGMMFKYFQRAGGYYIDSGTSQLIVDGRIQMAQSHQIAEILPHGVKFVDGSETKANEIVFATGYQSMRTQTRQIFGDAIADQVPDVFGFNQEGEFRGLWQRTGHPGFWFHGGSLALCRYYSLLLALQIKGLEENLYSYNEI</sequence>
<dbReference type="SUPFAM" id="SSF51905">
    <property type="entry name" value="FAD/NAD(P)-binding domain"/>
    <property type="match status" value="1"/>
</dbReference>
<dbReference type="Proteomes" id="UP000616885">
    <property type="component" value="Unassembled WGS sequence"/>
</dbReference>
<protein>
    <recommendedName>
        <fullName evidence="4">FAD/NAD(P)-binding domain-containing protein</fullName>
    </recommendedName>
</protein>
<evidence type="ECO:0008006" key="4">
    <source>
        <dbReference type="Google" id="ProtNLM"/>
    </source>
</evidence>
<organism evidence="2 3">
    <name type="scientific">Bionectria ochroleuca</name>
    <name type="common">Gliocladium roseum</name>
    <dbReference type="NCBI Taxonomy" id="29856"/>
    <lineage>
        <taxon>Eukaryota</taxon>
        <taxon>Fungi</taxon>
        <taxon>Dikarya</taxon>
        <taxon>Ascomycota</taxon>
        <taxon>Pezizomycotina</taxon>
        <taxon>Sordariomycetes</taxon>
        <taxon>Hypocreomycetidae</taxon>
        <taxon>Hypocreales</taxon>
        <taxon>Bionectriaceae</taxon>
        <taxon>Clonostachys</taxon>
    </lineage>
</organism>
<keyword evidence="1" id="KW-0560">Oxidoreductase</keyword>
<dbReference type="AlphaFoldDB" id="A0A8H7TW56"/>
<evidence type="ECO:0000256" key="1">
    <source>
        <dbReference type="ARBA" id="ARBA00023002"/>
    </source>
</evidence>
<reference evidence="2" key="1">
    <citation type="submission" date="2020-10" db="EMBL/GenBank/DDBJ databases">
        <title>High-Quality Genome Resource of Clonostachys rosea strain S41 by Oxford Nanopore Long-Read Sequencing.</title>
        <authorList>
            <person name="Wang H."/>
        </authorList>
    </citation>
    <scope>NUCLEOTIDE SEQUENCE</scope>
    <source>
        <strain evidence="2">S41</strain>
    </source>
</reference>
<proteinExistence type="predicted"/>
<dbReference type="EMBL" id="JADCTT010000001">
    <property type="protein sequence ID" value="KAF9759757.1"/>
    <property type="molecule type" value="Genomic_DNA"/>
</dbReference>
<accession>A0A8H7TW56</accession>
<dbReference type="GO" id="GO:0050660">
    <property type="term" value="F:flavin adenine dinucleotide binding"/>
    <property type="evidence" value="ECO:0007669"/>
    <property type="project" value="TreeGrafter"/>
</dbReference>
<dbReference type="InterPro" id="IPR036188">
    <property type="entry name" value="FAD/NAD-bd_sf"/>
</dbReference>
<evidence type="ECO:0000313" key="3">
    <source>
        <dbReference type="Proteomes" id="UP000616885"/>
    </source>
</evidence>
<evidence type="ECO:0000313" key="2">
    <source>
        <dbReference type="EMBL" id="KAF9759757.1"/>
    </source>
</evidence>
<name>A0A8H7TW56_BIOOC</name>
<dbReference type="PANTHER" id="PTHR43539:SF68">
    <property type="entry name" value="FLAVIN-BINDING MONOOXYGENASE-LIKE PROTEIN (AFU_ORTHOLOGUE AFUA_4G09220)"/>
    <property type="match status" value="1"/>
</dbReference>
<gene>
    <name evidence="2" type="ORF">IM811_001451</name>
</gene>
<dbReference type="Pfam" id="PF13738">
    <property type="entry name" value="Pyr_redox_3"/>
    <property type="match status" value="1"/>
</dbReference>
<dbReference type="PANTHER" id="PTHR43539">
    <property type="entry name" value="FLAVIN-BINDING MONOOXYGENASE-LIKE PROTEIN (AFU_ORTHOLOGUE AFUA_4G09220)"/>
    <property type="match status" value="1"/>
</dbReference>
<comment type="caution">
    <text evidence="2">The sequence shown here is derived from an EMBL/GenBank/DDBJ whole genome shotgun (WGS) entry which is preliminary data.</text>
</comment>
<dbReference type="GO" id="GO:0004497">
    <property type="term" value="F:monooxygenase activity"/>
    <property type="evidence" value="ECO:0007669"/>
    <property type="project" value="TreeGrafter"/>
</dbReference>